<evidence type="ECO:0000313" key="3">
    <source>
        <dbReference type="Proteomes" id="UP001307889"/>
    </source>
</evidence>
<feature type="region of interest" description="Disordered" evidence="1">
    <location>
        <begin position="250"/>
        <end position="476"/>
    </location>
</feature>
<protein>
    <submittedName>
        <fullName evidence="2">E3 SUMO-protein ligase</fullName>
    </submittedName>
</protein>
<feature type="region of interest" description="Disordered" evidence="1">
    <location>
        <begin position="179"/>
        <end position="201"/>
    </location>
</feature>
<gene>
    <name evidence="2" type="ORF">NTJ_13550</name>
</gene>
<dbReference type="Proteomes" id="UP001307889">
    <property type="component" value="Chromosome 12"/>
</dbReference>
<evidence type="ECO:0000313" key="2">
    <source>
        <dbReference type="EMBL" id="BET00734.1"/>
    </source>
</evidence>
<keyword evidence="2" id="KW-0436">Ligase</keyword>
<feature type="region of interest" description="Disordered" evidence="1">
    <location>
        <begin position="489"/>
        <end position="545"/>
    </location>
</feature>
<name>A0ABN7B8Z4_9HEMI</name>
<dbReference type="EMBL" id="AP028920">
    <property type="protein sequence ID" value="BET00734.1"/>
    <property type="molecule type" value="Genomic_DNA"/>
</dbReference>
<feature type="region of interest" description="Disordered" evidence="1">
    <location>
        <begin position="80"/>
        <end position="142"/>
    </location>
</feature>
<feature type="compositionally biased region" description="Polar residues" evidence="1">
    <location>
        <begin position="434"/>
        <end position="448"/>
    </location>
</feature>
<feature type="compositionally biased region" description="Polar residues" evidence="1">
    <location>
        <begin position="85"/>
        <end position="96"/>
    </location>
</feature>
<feature type="compositionally biased region" description="Polar residues" evidence="1">
    <location>
        <begin position="304"/>
        <end position="313"/>
    </location>
</feature>
<evidence type="ECO:0000256" key="1">
    <source>
        <dbReference type="SAM" id="MobiDB-lite"/>
    </source>
</evidence>
<sequence>MPRSCRQCNDPIGPSDLSLDCANPRCSSVCHAQCSAASTFVDEGGRLPRWLCPDCRLGSPKLFSQGRYEPVYGRPRLGGTLRQAPLNQDGVTNRTVQPPFLRDKGRPYPSGHRASTGALLDQDTNGSGAAEVKTYKPNPRPRSAILTPTEEEKPFENLQICPQKGTNMADVPSESKAQTVRPSDISVPPNTPQSGVPISVYSPDEKYEDTVKSFYNWLEQHECRSQDKPKRGGLVADKIAQFGDKLESHLSTRTGTDMPRKSTVGTPKHYPMPKSSATRKISQEEFLDENGDPVMSGISDAKRQNNPGNTRNLSRAAVLVEPSDMGVYKGPVPPPPPMMDAPRMTSASRAPAESKPRAEDVSPGRRMASGPTRPADRPGMASGAGNPTGQQPRHVASGVPAGTRVNVAASKAEIPKPSDPTVAKVASPALKGSAVSQHSPSPIGSSKAATIEQDLPKSVEIRVPKSSSSQRNIVEHEPLFNNVLDIPCRPKAPLDFPPPPPSLLETDLDQLPTGDQQPKTHQELTDDSIGKSAKQSPVKDEEIVKVEPMKVSNWVEGEANGMGKFSKTGQQDVLQDSRTVLHSNLPARGQFTARIDNPDRDVQVRNRLII</sequence>
<dbReference type="GO" id="GO:0016874">
    <property type="term" value="F:ligase activity"/>
    <property type="evidence" value="ECO:0007669"/>
    <property type="project" value="UniProtKB-KW"/>
</dbReference>
<reference evidence="2 3" key="1">
    <citation type="submission" date="2023-09" db="EMBL/GenBank/DDBJ databases">
        <title>Nesidiocoris tenuis whole genome shotgun sequence.</title>
        <authorList>
            <person name="Shibata T."/>
            <person name="Shimoda M."/>
            <person name="Kobayashi T."/>
            <person name="Uehara T."/>
        </authorList>
    </citation>
    <scope>NUCLEOTIDE SEQUENCE [LARGE SCALE GENOMIC DNA]</scope>
    <source>
        <strain evidence="2 3">Japan</strain>
    </source>
</reference>
<feature type="compositionally biased region" description="Basic and acidic residues" evidence="1">
    <location>
        <begin position="454"/>
        <end position="463"/>
    </location>
</feature>
<organism evidence="2 3">
    <name type="scientific">Nesidiocoris tenuis</name>
    <dbReference type="NCBI Taxonomy" id="355587"/>
    <lineage>
        <taxon>Eukaryota</taxon>
        <taxon>Metazoa</taxon>
        <taxon>Ecdysozoa</taxon>
        <taxon>Arthropoda</taxon>
        <taxon>Hexapoda</taxon>
        <taxon>Insecta</taxon>
        <taxon>Pterygota</taxon>
        <taxon>Neoptera</taxon>
        <taxon>Paraneoptera</taxon>
        <taxon>Hemiptera</taxon>
        <taxon>Heteroptera</taxon>
        <taxon>Panheteroptera</taxon>
        <taxon>Cimicomorpha</taxon>
        <taxon>Miridae</taxon>
        <taxon>Dicyphina</taxon>
        <taxon>Nesidiocoris</taxon>
    </lineage>
</organism>
<keyword evidence="3" id="KW-1185">Reference proteome</keyword>
<accession>A0ABN7B8Z4</accession>
<proteinExistence type="predicted"/>
<feature type="compositionally biased region" description="Basic and acidic residues" evidence="1">
    <location>
        <begin position="352"/>
        <end position="363"/>
    </location>
</feature>